<dbReference type="Pfam" id="PF00664">
    <property type="entry name" value="ABC_membrane"/>
    <property type="match status" value="1"/>
</dbReference>
<sequence length="629" mass="67593">MEERTAEDAQAGKATGSVGRLLAFAGPRRALTYLGCALAAVSMIVSFGPYVCIWFAARDLIAVAPDWKEATSIAVYGWWALGFAVASIALYFAGLMCTHLAAFRCASNMRKRATEHLMHTSLGYFDNHASGALRRVVDGCALETEGLLAHKLPDTAGSIAMIIGMLALFFIFDWRLGVACLVPVAVSLACMFYMMGGRGMDFMTRYMESLVKMNKTGTEYVRGIPVVKVFQQTVHSFRAFHDAIEEFTVLAQDYAVKWCQTPQSLSLTVISAAAVFLVPVAVLAVPGEHDIARFAANFAFYAIFSAVIPTAMTRVMFMSEAFQSAADAVNRVEGVLAAPVIEAPGNPCAPKDNSIRFDDVSFTYEGADEPALDHVSFDVPAGATVALVGPSGGGKTTAASLVPRFWDVSAGSVTVGGVDVRDVDPADLMGRVAFVFQANRLFSQSILENVRAARPDATRDEVLAALEAAQCGDILEKLPQGVDTVYGTDGTHLSGGEVQRLMLARAILKDAPIVVLDEATAFADPENEVKIQAAFKRLARSRDGAPRTVLMVAHRLSTVRNADKIVVLDQGRVAEQGTHEELLAAKGLYARMWADYERSVSWRITSTGSATERDEAEAQRAALAEGSVA</sequence>
<keyword evidence="5" id="KW-0547">Nucleotide-binding</keyword>
<dbReference type="InterPro" id="IPR003593">
    <property type="entry name" value="AAA+_ATPase"/>
</dbReference>
<dbReference type="SUPFAM" id="SSF52540">
    <property type="entry name" value="P-loop containing nucleoside triphosphate hydrolases"/>
    <property type="match status" value="1"/>
</dbReference>
<evidence type="ECO:0000256" key="9">
    <source>
        <dbReference type="ARBA" id="ARBA00023455"/>
    </source>
</evidence>
<evidence type="ECO:0000256" key="5">
    <source>
        <dbReference type="ARBA" id="ARBA00022741"/>
    </source>
</evidence>
<evidence type="ECO:0000256" key="10">
    <source>
        <dbReference type="SAM" id="Phobius"/>
    </source>
</evidence>
<protein>
    <submittedName>
        <fullName evidence="13">ABC transporter ATP-binding protein/permease</fullName>
    </submittedName>
</protein>
<keyword evidence="7 10" id="KW-1133">Transmembrane helix</keyword>
<feature type="transmembrane region" description="Helical" evidence="10">
    <location>
        <begin position="265"/>
        <end position="285"/>
    </location>
</feature>
<dbReference type="InterPro" id="IPR003439">
    <property type="entry name" value="ABC_transporter-like_ATP-bd"/>
</dbReference>
<keyword evidence="6 13" id="KW-0067">ATP-binding</keyword>
<feature type="domain" description="ABC transporter" evidence="11">
    <location>
        <begin position="355"/>
        <end position="595"/>
    </location>
</feature>
<comment type="similarity">
    <text evidence="9">Belongs to the ABC transporter superfamily. Siderophore-Fe(3+) uptake transporter (SIUT) (TC 3.A.1.21) family.</text>
</comment>
<feature type="transmembrane region" description="Helical" evidence="10">
    <location>
        <begin position="76"/>
        <end position="102"/>
    </location>
</feature>
<dbReference type="PANTHER" id="PTHR24221">
    <property type="entry name" value="ATP-BINDING CASSETTE SUB-FAMILY B"/>
    <property type="match status" value="1"/>
</dbReference>
<feature type="transmembrane region" description="Helical" evidence="10">
    <location>
        <begin position="30"/>
        <end position="56"/>
    </location>
</feature>
<comment type="subcellular location">
    <subcellularLocation>
        <location evidence="1">Cell inner membrane</location>
        <topology evidence="1">Multi-pass membrane protein</topology>
    </subcellularLocation>
</comment>
<gene>
    <name evidence="13" type="ORF">K8V70_09005</name>
</gene>
<reference evidence="13" key="1">
    <citation type="journal article" date="2021" name="PeerJ">
        <title>Extensive microbial diversity within the chicken gut microbiome revealed by metagenomics and culture.</title>
        <authorList>
            <person name="Gilroy R."/>
            <person name="Ravi A."/>
            <person name="Getino M."/>
            <person name="Pursley I."/>
            <person name="Horton D.L."/>
            <person name="Alikhan N.F."/>
            <person name="Baker D."/>
            <person name="Gharbi K."/>
            <person name="Hall N."/>
            <person name="Watson M."/>
            <person name="Adriaenssens E.M."/>
            <person name="Foster-Nyarko E."/>
            <person name="Jarju S."/>
            <person name="Secka A."/>
            <person name="Antonio M."/>
            <person name="Oren A."/>
            <person name="Chaudhuri R.R."/>
            <person name="La Ragione R."/>
            <person name="Hildebrand F."/>
            <person name="Pallen M.J."/>
        </authorList>
    </citation>
    <scope>NUCLEOTIDE SEQUENCE</scope>
    <source>
        <strain evidence="13">ChiHjej13B12-9602</strain>
    </source>
</reference>
<evidence type="ECO:0000259" key="12">
    <source>
        <dbReference type="PROSITE" id="PS50929"/>
    </source>
</evidence>
<dbReference type="Gene3D" id="1.20.1560.10">
    <property type="entry name" value="ABC transporter type 1, transmembrane domain"/>
    <property type="match status" value="1"/>
</dbReference>
<feature type="domain" description="ABC transmembrane type-1" evidence="12">
    <location>
        <begin position="34"/>
        <end position="247"/>
    </location>
</feature>
<dbReference type="SMART" id="SM00382">
    <property type="entry name" value="AAA"/>
    <property type="match status" value="1"/>
</dbReference>
<organism evidence="13 14">
    <name type="scientific">Enorma phocaeensis</name>
    <dbReference type="NCBI Taxonomy" id="1871019"/>
    <lineage>
        <taxon>Bacteria</taxon>
        <taxon>Bacillati</taxon>
        <taxon>Actinomycetota</taxon>
        <taxon>Coriobacteriia</taxon>
        <taxon>Coriobacteriales</taxon>
        <taxon>Coriobacteriaceae</taxon>
        <taxon>Enorma</taxon>
    </lineage>
</organism>
<feature type="transmembrane region" description="Helical" evidence="10">
    <location>
        <begin position="176"/>
        <end position="195"/>
    </location>
</feature>
<evidence type="ECO:0000256" key="7">
    <source>
        <dbReference type="ARBA" id="ARBA00022989"/>
    </source>
</evidence>
<dbReference type="GO" id="GO:0005524">
    <property type="term" value="F:ATP binding"/>
    <property type="evidence" value="ECO:0007669"/>
    <property type="project" value="UniProtKB-KW"/>
</dbReference>
<dbReference type="GO" id="GO:0016887">
    <property type="term" value="F:ATP hydrolysis activity"/>
    <property type="evidence" value="ECO:0007669"/>
    <property type="project" value="InterPro"/>
</dbReference>
<dbReference type="PROSITE" id="PS50929">
    <property type="entry name" value="ABC_TM1F"/>
    <property type="match status" value="1"/>
</dbReference>
<keyword evidence="4 10" id="KW-0812">Transmembrane</keyword>
<dbReference type="GO" id="GO:0005886">
    <property type="term" value="C:plasma membrane"/>
    <property type="evidence" value="ECO:0007669"/>
    <property type="project" value="UniProtKB-SubCell"/>
</dbReference>
<dbReference type="InterPro" id="IPR027417">
    <property type="entry name" value="P-loop_NTPase"/>
</dbReference>
<evidence type="ECO:0000256" key="6">
    <source>
        <dbReference type="ARBA" id="ARBA00022840"/>
    </source>
</evidence>
<keyword evidence="8 10" id="KW-0472">Membrane</keyword>
<evidence type="ECO:0000313" key="14">
    <source>
        <dbReference type="Proteomes" id="UP000753256"/>
    </source>
</evidence>
<dbReference type="FunFam" id="3.40.50.300:FF:000221">
    <property type="entry name" value="Multidrug ABC transporter ATP-binding protein"/>
    <property type="match status" value="1"/>
</dbReference>
<keyword evidence="3" id="KW-1003">Cell membrane</keyword>
<dbReference type="InterPro" id="IPR039421">
    <property type="entry name" value="Type_1_exporter"/>
</dbReference>
<dbReference type="EMBL" id="DYUZ01000031">
    <property type="protein sequence ID" value="HJG37977.1"/>
    <property type="molecule type" value="Genomic_DNA"/>
</dbReference>
<dbReference type="PROSITE" id="PS50893">
    <property type="entry name" value="ABC_TRANSPORTER_2"/>
    <property type="match status" value="1"/>
</dbReference>
<dbReference type="InterPro" id="IPR036640">
    <property type="entry name" value="ABC1_TM_sf"/>
</dbReference>
<evidence type="ECO:0000256" key="3">
    <source>
        <dbReference type="ARBA" id="ARBA00022475"/>
    </source>
</evidence>
<evidence type="ECO:0000256" key="2">
    <source>
        <dbReference type="ARBA" id="ARBA00022448"/>
    </source>
</evidence>
<evidence type="ECO:0000313" key="13">
    <source>
        <dbReference type="EMBL" id="HJG37977.1"/>
    </source>
</evidence>
<dbReference type="GO" id="GO:0034040">
    <property type="term" value="F:ATPase-coupled lipid transmembrane transporter activity"/>
    <property type="evidence" value="ECO:0007669"/>
    <property type="project" value="TreeGrafter"/>
</dbReference>
<evidence type="ECO:0000256" key="8">
    <source>
        <dbReference type="ARBA" id="ARBA00023136"/>
    </source>
</evidence>
<evidence type="ECO:0000259" key="11">
    <source>
        <dbReference type="PROSITE" id="PS50893"/>
    </source>
</evidence>
<dbReference type="Gene3D" id="3.40.50.300">
    <property type="entry name" value="P-loop containing nucleotide triphosphate hydrolases"/>
    <property type="match status" value="1"/>
</dbReference>
<proteinExistence type="inferred from homology"/>
<evidence type="ECO:0000256" key="4">
    <source>
        <dbReference type="ARBA" id="ARBA00022692"/>
    </source>
</evidence>
<accession>A0A921IUA5</accession>
<dbReference type="InterPro" id="IPR011527">
    <property type="entry name" value="ABC1_TM_dom"/>
</dbReference>
<dbReference type="Proteomes" id="UP000753256">
    <property type="component" value="Unassembled WGS sequence"/>
</dbReference>
<dbReference type="Pfam" id="PF00005">
    <property type="entry name" value="ABC_tran"/>
    <property type="match status" value="1"/>
</dbReference>
<reference evidence="13" key="2">
    <citation type="submission" date="2021-09" db="EMBL/GenBank/DDBJ databases">
        <authorList>
            <person name="Gilroy R."/>
        </authorList>
    </citation>
    <scope>NUCLEOTIDE SEQUENCE</scope>
    <source>
        <strain evidence="13">ChiHjej13B12-9602</strain>
    </source>
</reference>
<comment type="caution">
    <text evidence="13">The sequence shown here is derived from an EMBL/GenBank/DDBJ whole genome shotgun (WGS) entry which is preliminary data.</text>
</comment>
<dbReference type="PANTHER" id="PTHR24221:SF397">
    <property type="entry name" value="ABC TRANSPORTER, ATP-BINDING TRANSMEMBRANE PROTEIN"/>
    <property type="match status" value="1"/>
</dbReference>
<feature type="transmembrane region" description="Helical" evidence="10">
    <location>
        <begin position="152"/>
        <end position="170"/>
    </location>
</feature>
<feature type="transmembrane region" description="Helical" evidence="10">
    <location>
        <begin position="291"/>
        <end position="312"/>
    </location>
</feature>
<keyword evidence="2" id="KW-0813">Transport</keyword>
<name>A0A921IUA5_9ACTN</name>
<dbReference type="SUPFAM" id="SSF90123">
    <property type="entry name" value="ABC transporter transmembrane region"/>
    <property type="match status" value="1"/>
</dbReference>
<dbReference type="RefSeq" id="WP_273191110.1">
    <property type="nucleotide sequence ID" value="NZ_DYUZ01000031.1"/>
</dbReference>
<evidence type="ECO:0000256" key="1">
    <source>
        <dbReference type="ARBA" id="ARBA00004429"/>
    </source>
</evidence>
<dbReference type="GO" id="GO:0140359">
    <property type="term" value="F:ABC-type transporter activity"/>
    <property type="evidence" value="ECO:0007669"/>
    <property type="project" value="InterPro"/>
</dbReference>
<dbReference type="AlphaFoldDB" id="A0A921IUA5"/>